<evidence type="ECO:0000313" key="1">
    <source>
        <dbReference type="EMBL" id="TMQ68673.1"/>
    </source>
</evidence>
<name>A0A538TYJ6_UNCEI</name>
<comment type="caution">
    <text evidence="1">The sequence shown here is derived from an EMBL/GenBank/DDBJ whole genome shotgun (WGS) entry which is preliminary data.</text>
</comment>
<reference evidence="1 2" key="1">
    <citation type="journal article" date="2019" name="Nat. Microbiol.">
        <title>Mediterranean grassland soil C-N compound turnover is dependent on rainfall and depth, and is mediated by genomically divergent microorganisms.</title>
        <authorList>
            <person name="Diamond S."/>
            <person name="Andeer P.F."/>
            <person name="Li Z."/>
            <person name="Crits-Christoph A."/>
            <person name="Burstein D."/>
            <person name="Anantharaman K."/>
            <person name="Lane K.R."/>
            <person name="Thomas B.C."/>
            <person name="Pan C."/>
            <person name="Northen T.R."/>
            <person name="Banfield J.F."/>
        </authorList>
    </citation>
    <scope>NUCLEOTIDE SEQUENCE [LARGE SCALE GENOMIC DNA]</scope>
    <source>
        <strain evidence="1">WS_11</strain>
    </source>
</reference>
<dbReference type="Proteomes" id="UP000319771">
    <property type="component" value="Unassembled WGS sequence"/>
</dbReference>
<dbReference type="AlphaFoldDB" id="A0A538TYJ6"/>
<protein>
    <submittedName>
        <fullName evidence="1">Uncharacterized protein</fullName>
    </submittedName>
</protein>
<gene>
    <name evidence="1" type="ORF">E6K81_16425</name>
</gene>
<sequence length="119" mass="12743">MASRLEKRLDYLRQMNAASAPEREVAANSAAQNAVISIPTGPTLGKDGRGIPAPSIEVTANGGAPIVVEPILTKEGDRVRTRRATIVKQGDKILAIMKGRSHHVDVTSDIYDEDALEGR</sequence>
<proteinExistence type="predicted"/>
<dbReference type="EMBL" id="VBPB01000380">
    <property type="protein sequence ID" value="TMQ68673.1"/>
    <property type="molecule type" value="Genomic_DNA"/>
</dbReference>
<organism evidence="1 2">
    <name type="scientific">Eiseniibacteriota bacterium</name>
    <dbReference type="NCBI Taxonomy" id="2212470"/>
    <lineage>
        <taxon>Bacteria</taxon>
        <taxon>Candidatus Eiseniibacteriota</taxon>
    </lineage>
</organism>
<evidence type="ECO:0000313" key="2">
    <source>
        <dbReference type="Proteomes" id="UP000319771"/>
    </source>
</evidence>
<accession>A0A538TYJ6</accession>